<proteinExistence type="predicted"/>
<reference evidence="2" key="1">
    <citation type="journal article" date="2020" name="Mol. Plant Microbe">
        <title>Rhizobial microsymbionts of the narrowly endemic Oxytropis species growing in Kamchatka are characterized by significant genetic diversity and possess a set of genes that are associated with T3SS and T6SS secretion systems and can affect the development of symbiosis.</title>
        <authorList>
            <person name="Safronova V."/>
            <person name="Guro P."/>
            <person name="Sazanova A."/>
            <person name="Kuznetsova I."/>
            <person name="Belimov A."/>
            <person name="Yakubov V."/>
            <person name="Chirak E."/>
            <person name="Afonin A."/>
            <person name="Gogolev Y."/>
            <person name="Andronov E."/>
            <person name="Tikhonovich I."/>
        </authorList>
    </citation>
    <scope>NUCLEOTIDE SEQUENCE [LARGE SCALE GENOMIC DNA]</scope>
    <source>
        <strain evidence="2">583</strain>
        <plasmid evidence="2">p_2</plasmid>
    </source>
</reference>
<dbReference type="EMBL" id="CP050297">
    <property type="protein sequence ID" value="QND61617.1"/>
    <property type="molecule type" value="Genomic_DNA"/>
</dbReference>
<sequence length="131" mass="14231">MTISYKTVQQYLDAIALNANLDAGNAGHKVFWHQPYAAFITGFIPTKQCAGQPVPIIDPKDKVNSAFYQILKAGWCGMPQMPKTGPFVTDKDYSVKLGNGETISGDEILQGIRAWLEAGALEDGQVAQTEV</sequence>
<geneLocation type="plasmid" evidence="1 2">
    <name>p_2</name>
</geneLocation>
<evidence type="ECO:0000313" key="2">
    <source>
        <dbReference type="Proteomes" id="UP000515465"/>
    </source>
</evidence>
<dbReference type="RefSeq" id="WP_183465344.1">
    <property type="nucleotide sequence ID" value="NZ_CP050297.1"/>
</dbReference>
<dbReference type="AlphaFoldDB" id="A0A7G6T4D5"/>
<keyword evidence="1" id="KW-0614">Plasmid</keyword>
<name>A0A7G6T4D5_9HYPH</name>
<accession>A0A7G6T4D5</accession>
<protein>
    <submittedName>
        <fullName evidence="1">Uncharacterized protein</fullName>
    </submittedName>
</protein>
<organism evidence="1 2">
    <name type="scientific">Mesorhizobium huakuii</name>
    <dbReference type="NCBI Taxonomy" id="28104"/>
    <lineage>
        <taxon>Bacteria</taxon>
        <taxon>Pseudomonadati</taxon>
        <taxon>Pseudomonadota</taxon>
        <taxon>Alphaproteobacteria</taxon>
        <taxon>Hyphomicrobiales</taxon>
        <taxon>Phyllobacteriaceae</taxon>
        <taxon>Mesorhizobium</taxon>
    </lineage>
</organism>
<gene>
    <name evidence="1" type="ORF">HB778_35625</name>
</gene>
<evidence type="ECO:0000313" key="1">
    <source>
        <dbReference type="EMBL" id="QND61617.1"/>
    </source>
</evidence>
<dbReference type="Proteomes" id="UP000515465">
    <property type="component" value="Plasmid p_2"/>
</dbReference>